<comment type="caution">
    <text evidence="1">The sequence shown here is derived from an EMBL/GenBank/DDBJ whole genome shotgun (WGS) entry which is preliminary data.</text>
</comment>
<evidence type="ECO:0000313" key="2">
    <source>
        <dbReference type="Proteomes" id="UP001381693"/>
    </source>
</evidence>
<dbReference type="Proteomes" id="UP001381693">
    <property type="component" value="Unassembled WGS sequence"/>
</dbReference>
<protein>
    <submittedName>
        <fullName evidence="1">Uncharacterized protein</fullName>
    </submittedName>
</protein>
<name>A0AAN8WLL6_HALRR</name>
<proteinExistence type="predicted"/>
<evidence type="ECO:0000313" key="1">
    <source>
        <dbReference type="EMBL" id="KAK7013347.1"/>
    </source>
</evidence>
<sequence length="107" mass="12574">MLSDLICDARNKDLVKVYMEFIVNLSCENFESFIISHKLIYFHSFYFQGRKFLLVHLVIKSHEDLTFYQANENSTYTGRSAVTGGRRHYVKLSLSYNAMLFDLESFP</sequence>
<dbReference type="EMBL" id="JAXCGZ010023337">
    <property type="protein sequence ID" value="KAK7013347.1"/>
    <property type="molecule type" value="Genomic_DNA"/>
</dbReference>
<reference evidence="1 2" key="1">
    <citation type="submission" date="2023-11" db="EMBL/GenBank/DDBJ databases">
        <title>Halocaridina rubra genome assembly.</title>
        <authorList>
            <person name="Smith C."/>
        </authorList>
    </citation>
    <scope>NUCLEOTIDE SEQUENCE [LARGE SCALE GENOMIC DNA]</scope>
    <source>
        <strain evidence="1">EP-1</strain>
        <tissue evidence="1">Whole</tissue>
    </source>
</reference>
<organism evidence="1 2">
    <name type="scientific">Halocaridina rubra</name>
    <name type="common">Hawaiian red shrimp</name>
    <dbReference type="NCBI Taxonomy" id="373956"/>
    <lineage>
        <taxon>Eukaryota</taxon>
        <taxon>Metazoa</taxon>
        <taxon>Ecdysozoa</taxon>
        <taxon>Arthropoda</taxon>
        <taxon>Crustacea</taxon>
        <taxon>Multicrustacea</taxon>
        <taxon>Malacostraca</taxon>
        <taxon>Eumalacostraca</taxon>
        <taxon>Eucarida</taxon>
        <taxon>Decapoda</taxon>
        <taxon>Pleocyemata</taxon>
        <taxon>Caridea</taxon>
        <taxon>Atyoidea</taxon>
        <taxon>Atyidae</taxon>
        <taxon>Halocaridina</taxon>
    </lineage>
</organism>
<dbReference type="AlphaFoldDB" id="A0AAN8WLL6"/>
<keyword evidence="2" id="KW-1185">Reference proteome</keyword>
<gene>
    <name evidence="1" type="ORF">SK128_007818</name>
</gene>
<accession>A0AAN8WLL6</accession>